<sequence length="788" mass="86174">MSLKKLAIILFSLVFVVLTADIIVKAEQEKVLTVDEAIQLFQQQGKKPAVVEGYIVGFTQNPGKYTKDPTKFGDTNVAIAASPDEVNADKIMPVQLPIGDIRKAVNVKDHPENMGKKVRLTGTLDSYFSSPGLKSITNYAFQDKDNQKVSDVIASPNGGEVEKGTAVTLSTVTEGATIYYTLDGSNPTSQSIRYSEQIILNENSVIKAIAVKEGFENSATLTFAYTMVKNEPTRIHDIQGKSHISPYKGKEVKAVTGIVTQVDKSGFYIQDPQPDDDPATSEGIYVYKKDGGAKVGDLVSVDGLVEEFIGQGYADRFDTDLSITEIKAKRLIVKESNQPLPKAVVLGENGVKIPDTIIDNDGFGIFDSAEDAIDFYESLEGMLVTVPQPKVIGPQKNGNLYVTTANGSQKVTTKFGTPLLQADNANPERLSIKVARNYVAKAGDQLLGDISGIVGYDYGNYRISPIGELPALQDGGFKQLGANIQPRLDKLTVATYNIENFSANKKDTSDEKVRRLAYAIKYNLKMPDIIGVEEMQDNNGAINDGTTDAKLSAQRLINAIQEIRGPKYEYVEIAPENNKDGGAPGANIRVGFFYNPSRVKLAQKPVLLEKNVVRIGENNTLFDDTRKPLAAEFTFQGQNIVVIANHLNSKLGDASPFGKIQPLVLKSEAKRVQLAEEVNGFVKGIQERHANAPVVVVGDMNDFEFSKPMQALKGDIMKEMLETVPQENRYTYIHDGNAQVLDHIFVTNNIAPHTIVDPVHLNSNIMDENGRMSDHDPVLAQIDLKKAS</sequence>
<accession>A0ACC6A2W3</accession>
<gene>
    <name evidence="1" type="ORF">M3215_05040</name>
</gene>
<organism evidence="1 2">
    <name type="scientific">Bacillus cytotoxicus</name>
    <dbReference type="NCBI Taxonomy" id="580165"/>
    <lineage>
        <taxon>Bacteria</taxon>
        <taxon>Bacillati</taxon>
        <taxon>Bacillota</taxon>
        <taxon>Bacilli</taxon>
        <taxon>Bacillales</taxon>
        <taxon>Bacillaceae</taxon>
        <taxon>Bacillus</taxon>
        <taxon>Bacillus cereus group</taxon>
    </lineage>
</organism>
<evidence type="ECO:0000313" key="1">
    <source>
        <dbReference type="EMBL" id="MCM3735200.1"/>
    </source>
</evidence>
<dbReference type="EMBL" id="JAMBOP010000004">
    <property type="protein sequence ID" value="MCM3735200.1"/>
    <property type="molecule type" value="Genomic_DNA"/>
</dbReference>
<reference evidence="1" key="1">
    <citation type="submission" date="2022-05" db="EMBL/GenBank/DDBJ databases">
        <title>Comparative Genomics of Spacecraft Associated Microbes.</title>
        <authorList>
            <person name="Tran M.T."/>
            <person name="Wright A."/>
            <person name="Seuylemezian A."/>
            <person name="Eisen J."/>
            <person name="Coil D."/>
        </authorList>
    </citation>
    <scope>NUCLEOTIDE SEQUENCE</scope>
    <source>
        <strain evidence="1">FAIRING 10M-2.2</strain>
    </source>
</reference>
<comment type="caution">
    <text evidence="1">The sequence shown here is derived from an EMBL/GenBank/DDBJ whole genome shotgun (WGS) entry which is preliminary data.</text>
</comment>
<proteinExistence type="predicted"/>
<dbReference type="Proteomes" id="UP001202289">
    <property type="component" value="Unassembled WGS sequence"/>
</dbReference>
<evidence type="ECO:0000313" key="2">
    <source>
        <dbReference type="Proteomes" id="UP001202289"/>
    </source>
</evidence>
<name>A0ACC6A2W3_9BACI</name>
<keyword evidence="2" id="KW-1185">Reference proteome</keyword>
<protein>
    <submittedName>
        <fullName evidence="1">DUF6359 domain-containing protein</fullName>
    </submittedName>
</protein>